<dbReference type="AlphaFoldDB" id="A0A4Q7EGE1"/>
<organism evidence="3 4">
    <name type="scientific">Leptolyngbya iicbica LK</name>
    <dbReference type="NCBI Taxonomy" id="2294035"/>
    <lineage>
        <taxon>Bacteria</taxon>
        <taxon>Bacillati</taxon>
        <taxon>Cyanobacteriota</taxon>
        <taxon>Cyanophyceae</taxon>
        <taxon>Leptolyngbyales</taxon>
        <taxon>Leptolyngbyaceae</taxon>
        <taxon>Leptolyngbya group</taxon>
        <taxon>Leptolyngbya</taxon>
        <taxon>Leptolyngbya iicbica</taxon>
    </lineage>
</organism>
<dbReference type="RefSeq" id="WP_044151115.1">
    <property type="nucleotide sequence ID" value="NZ_QVFV01000001.1"/>
</dbReference>
<feature type="domain" description="Activator of Hsp90 ATPase homologue 1/2-like C-terminal" evidence="2">
    <location>
        <begin position="11"/>
        <end position="142"/>
    </location>
</feature>
<protein>
    <submittedName>
        <fullName evidence="3">SRPBCC domain-containing protein</fullName>
    </submittedName>
</protein>
<evidence type="ECO:0000256" key="1">
    <source>
        <dbReference type="ARBA" id="ARBA00006817"/>
    </source>
</evidence>
<dbReference type="PANTHER" id="PTHR36166">
    <property type="entry name" value="CHROMOSOME 9, WHOLE GENOME SHOTGUN SEQUENCE"/>
    <property type="match status" value="1"/>
</dbReference>
<evidence type="ECO:0000313" key="3">
    <source>
        <dbReference type="EMBL" id="RZM82944.1"/>
    </source>
</evidence>
<dbReference type="Gene3D" id="3.30.530.20">
    <property type="match status" value="1"/>
</dbReference>
<dbReference type="InterPro" id="IPR013538">
    <property type="entry name" value="ASHA1/2-like_C"/>
</dbReference>
<gene>
    <name evidence="3" type="ORF">DYY88_07035</name>
</gene>
<keyword evidence="4" id="KW-1185">Reference proteome</keyword>
<proteinExistence type="inferred from homology"/>
<dbReference type="InterPro" id="IPR023393">
    <property type="entry name" value="START-like_dom_sf"/>
</dbReference>
<reference evidence="3 4" key="1">
    <citation type="submission" date="2018-11" db="EMBL/GenBank/DDBJ databases">
        <title>Whole genome sequencing of an environmental sample.</title>
        <authorList>
            <person name="Sarangi A.N."/>
            <person name="Singh D."/>
            <person name="Tripathy S."/>
        </authorList>
    </citation>
    <scope>NUCLEOTIDE SEQUENCE [LARGE SCALE GENOMIC DNA]</scope>
    <source>
        <strain evidence="3 4">Lakshadweep</strain>
    </source>
</reference>
<dbReference type="EMBL" id="QVFV01000001">
    <property type="protein sequence ID" value="RZM82944.1"/>
    <property type="molecule type" value="Genomic_DNA"/>
</dbReference>
<dbReference type="Proteomes" id="UP000292459">
    <property type="component" value="Unassembled WGS sequence"/>
</dbReference>
<dbReference type="CDD" id="cd07822">
    <property type="entry name" value="SRPBCC_4"/>
    <property type="match status" value="1"/>
</dbReference>
<evidence type="ECO:0000259" key="2">
    <source>
        <dbReference type="Pfam" id="PF08327"/>
    </source>
</evidence>
<accession>A0A4Q7EGE1</accession>
<comment type="caution">
    <text evidence="3">The sequence shown here is derived from an EMBL/GenBank/DDBJ whole genome shotgun (WGS) entry which is preliminary data.</text>
</comment>
<dbReference type="Pfam" id="PF08327">
    <property type="entry name" value="AHSA1"/>
    <property type="match status" value="1"/>
</dbReference>
<comment type="similarity">
    <text evidence="1">Belongs to the AHA1 family.</text>
</comment>
<name>A0A4Q7EGE1_9CYAN</name>
<dbReference type="OrthoDB" id="191189at2"/>
<dbReference type="SUPFAM" id="SSF55961">
    <property type="entry name" value="Bet v1-like"/>
    <property type="match status" value="1"/>
</dbReference>
<dbReference type="PANTHER" id="PTHR36166:SF1">
    <property type="entry name" value="SRPBCC DOMAIN-CONTAINING PROTEIN"/>
    <property type="match status" value="1"/>
</dbReference>
<evidence type="ECO:0000313" key="4">
    <source>
        <dbReference type="Proteomes" id="UP000292459"/>
    </source>
</evidence>
<sequence length="160" mass="19434">MPTLRTQIEINAPRAVVWDALMRKDEWRRWNTFLFDADPALSLRQGQAVFLSVRRLEDDEFTDFEPLITLVQPYNCLRWIAKMPGFKSESAFELQDLSPTRTLYTHQQRFKGILSTVFLPFIRQDEKQGMKRMARQLKRYVEHREYRQYQREKRDRRYGL</sequence>